<protein>
    <submittedName>
        <fullName evidence="4">Elongation factor 1-gamma 3</fullName>
    </submittedName>
</protein>
<evidence type="ECO:0000259" key="3">
    <source>
        <dbReference type="PROSITE" id="PS50405"/>
    </source>
</evidence>
<dbReference type="Proteomes" id="UP000039865">
    <property type="component" value="Unassembled WGS sequence"/>
</dbReference>
<dbReference type="GO" id="GO:0003746">
    <property type="term" value="F:translation elongation factor activity"/>
    <property type="evidence" value="ECO:0007669"/>
    <property type="project" value="UniProtKB-KW"/>
</dbReference>
<dbReference type="InterPro" id="IPR004046">
    <property type="entry name" value="GST_C"/>
</dbReference>
<evidence type="ECO:0000259" key="2">
    <source>
        <dbReference type="PROSITE" id="PS50404"/>
    </source>
</evidence>
<keyword evidence="5" id="KW-1185">Reference proteome</keyword>
<dbReference type="SFLD" id="SFLDS00019">
    <property type="entry name" value="Glutathione_Transferase_(cytos"/>
    <property type="match status" value="1"/>
</dbReference>
<dbReference type="AlphaFoldDB" id="A0A077ZXT1"/>
<evidence type="ECO:0000256" key="1">
    <source>
        <dbReference type="SAM" id="MobiDB-lite"/>
    </source>
</evidence>
<dbReference type="PROSITE" id="PS50405">
    <property type="entry name" value="GST_CTER"/>
    <property type="match status" value="1"/>
</dbReference>
<dbReference type="PANTHER" id="PTHR43986:SF1">
    <property type="entry name" value="ELONGATION FACTOR 1-GAMMA"/>
    <property type="match status" value="1"/>
</dbReference>
<dbReference type="SUPFAM" id="SSF52833">
    <property type="entry name" value="Thioredoxin-like"/>
    <property type="match status" value="1"/>
</dbReference>
<dbReference type="InterPro" id="IPR036282">
    <property type="entry name" value="Glutathione-S-Trfase_C_sf"/>
</dbReference>
<feature type="compositionally biased region" description="Basic and acidic residues" evidence="1">
    <location>
        <begin position="214"/>
        <end position="238"/>
    </location>
</feature>
<dbReference type="PROSITE" id="PS50404">
    <property type="entry name" value="GST_NTER"/>
    <property type="match status" value="1"/>
</dbReference>
<feature type="domain" description="GST C-terminal" evidence="3">
    <location>
        <begin position="84"/>
        <end position="210"/>
    </location>
</feature>
<dbReference type="Gene3D" id="1.20.1050.10">
    <property type="match status" value="1"/>
</dbReference>
<keyword evidence="4" id="KW-0251">Elongation factor</keyword>
<evidence type="ECO:0000313" key="4">
    <source>
        <dbReference type="EMBL" id="CDW74721.1"/>
    </source>
</evidence>
<accession>A0A077ZXT1</accession>
<dbReference type="CDD" id="cd00570">
    <property type="entry name" value="GST_N_family"/>
    <property type="match status" value="1"/>
</dbReference>
<dbReference type="OMA" id="WICYAQG"/>
<reference evidence="4 5" key="1">
    <citation type="submission" date="2014-06" db="EMBL/GenBank/DDBJ databases">
        <authorList>
            <person name="Swart Estienne"/>
        </authorList>
    </citation>
    <scope>NUCLEOTIDE SEQUENCE [LARGE SCALE GENOMIC DNA]</scope>
    <source>
        <strain evidence="4 5">130c</strain>
    </source>
</reference>
<dbReference type="OrthoDB" id="410118at2759"/>
<evidence type="ECO:0000313" key="5">
    <source>
        <dbReference type="Proteomes" id="UP000039865"/>
    </source>
</evidence>
<dbReference type="SUPFAM" id="SSF47616">
    <property type="entry name" value="GST C-terminal domain-like"/>
    <property type="match status" value="1"/>
</dbReference>
<dbReference type="InterPro" id="IPR036249">
    <property type="entry name" value="Thioredoxin-like_sf"/>
</dbReference>
<dbReference type="Pfam" id="PF00043">
    <property type="entry name" value="GST_C"/>
    <property type="match status" value="1"/>
</dbReference>
<dbReference type="InterPro" id="IPR050802">
    <property type="entry name" value="EF-GSTs"/>
</dbReference>
<dbReference type="Gene3D" id="3.40.30.10">
    <property type="entry name" value="Glutaredoxin"/>
    <property type="match status" value="1"/>
</dbReference>
<dbReference type="EMBL" id="CCKQ01003590">
    <property type="protein sequence ID" value="CDW74721.1"/>
    <property type="molecule type" value="Genomic_DNA"/>
</dbReference>
<dbReference type="PANTHER" id="PTHR43986">
    <property type="entry name" value="ELONGATION FACTOR 1-GAMMA"/>
    <property type="match status" value="1"/>
</dbReference>
<dbReference type="InParanoid" id="A0A077ZXT1"/>
<dbReference type="Pfam" id="PF13417">
    <property type="entry name" value="GST_N_3"/>
    <property type="match status" value="1"/>
</dbReference>
<dbReference type="GO" id="GO:0005634">
    <property type="term" value="C:nucleus"/>
    <property type="evidence" value="ECO:0007669"/>
    <property type="project" value="TreeGrafter"/>
</dbReference>
<organism evidence="4 5">
    <name type="scientific">Stylonychia lemnae</name>
    <name type="common">Ciliate</name>
    <dbReference type="NCBI Taxonomy" id="5949"/>
    <lineage>
        <taxon>Eukaryota</taxon>
        <taxon>Sar</taxon>
        <taxon>Alveolata</taxon>
        <taxon>Ciliophora</taxon>
        <taxon>Intramacronucleata</taxon>
        <taxon>Spirotrichea</taxon>
        <taxon>Stichotrichia</taxon>
        <taxon>Sporadotrichida</taxon>
        <taxon>Oxytrichidae</taxon>
        <taxon>Stylonychinae</taxon>
        <taxon>Stylonychia</taxon>
    </lineage>
</organism>
<dbReference type="InterPro" id="IPR010987">
    <property type="entry name" value="Glutathione-S-Trfase_C-like"/>
</dbReference>
<dbReference type="InterPro" id="IPR004045">
    <property type="entry name" value="Glutathione_S-Trfase_N"/>
</dbReference>
<dbReference type="GO" id="GO:0005737">
    <property type="term" value="C:cytoplasm"/>
    <property type="evidence" value="ECO:0007669"/>
    <property type="project" value="TreeGrafter"/>
</dbReference>
<proteinExistence type="predicted"/>
<name>A0A077ZXT1_STYLE</name>
<dbReference type="InterPro" id="IPR040079">
    <property type="entry name" value="Glutathione_S-Trfase"/>
</dbReference>
<sequence length="238" mass="27027">MKLYTTERYGNTHADLCFIMAYLSGTQVEEVNVTLEEFKTLPVAQKVLTPQLPALELDDGTTLTSSLAIAKFLASAKPDLLGSTLFEEAQIDQWLQVLRNETQPIARVINYQVYGHLPADQNEHNYIYNLLKDNLKLINNNLKAKSHFVGNHLTIVDIYFTLIQLELQQATMDTNFRNSMSNLNNHFKTIIALPEFRSRMGAVKQGKKQLIPLFDKDAGSKDLNKAQKKENSKQKAKQ</sequence>
<gene>
    <name evidence="4" type="primary">Contig1424.g1561</name>
    <name evidence="4" type="ORF">STYLEM_3703</name>
</gene>
<feature type="region of interest" description="Disordered" evidence="1">
    <location>
        <begin position="213"/>
        <end position="238"/>
    </location>
</feature>
<keyword evidence="4" id="KW-0648">Protein biosynthesis</keyword>
<feature type="domain" description="GST N-terminal" evidence="2">
    <location>
        <begin position="1"/>
        <end position="81"/>
    </location>
</feature>